<organism evidence="2 3">
    <name type="scientific">Kineosporia succinea</name>
    <dbReference type="NCBI Taxonomy" id="84632"/>
    <lineage>
        <taxon>Bacteria</taxon>
        <taxon>Bacillati</taxon>
        <taxon>Actinomycetota</taxon>
        <taxon>Actinomycetes</taxon>
        <taxon>Kineosporiales</taxon>
        <taxon>Kineosporiaceae</taxon>
        <taxon>Kineosporia</taxon>
    </lineage>
</organism>
<comment type="caution">
    <text evidence="2">The sequence shown here is derived from an EMBL/GenBank/DDBJ whole genome shotgun (WGS) entry which is preliminary data.</text>
</comment>
<name>A0ABT9P4N9_9ACTN</name>
<dbReference type="EMBL" id="JAUSQZ010000001">
    <property type="protein sequence ID" value="MDP9827666.1"/>
    <property type="molecule type" value="Genomic_DNA"/>
</dbReference>
<proteinExistence type="predicted"/>
<keyword evidence="3" id="KW-1185">Reference proteome</keyword>
<accession>A0ABT9P4N9</accession>
<gene>
    <name evidence="2" type="ORF">J2S57_003415</name>
</gene>
<evidence type="ECO:0000313" key="2">
    <source>
        <dbReference type="EMBL" id="MDP9827666.1"/>
    </source>
</evidence>
<reference evidence="2 3" key="1">
    <citation type="submission" date="2023-07" db="EMBL/GenBank/DDBJ databases">
        <title>Sequencing the genomes of 1000 actinobacteria strains.</title>
        <authorList>
            <person name="Klenk H.-P."/>
        </authorList>
    </citation>
    <scope>NUCLEOTIDE SEQUENCE [LARGE SCALE GENOMIC DNA]</scope>
    <source>
        <strain evidence="2 3">DSM 44388</strain>
    </source>
</reference>
<dbReference type="Proteomes" id="UP001235712">
    <property type="component" value="Unassembled WGS sequence"/>
</dbReference>
<evidence type="ECO:0000313" key="3">
    <source>
        <dbReference type="Proteomes" id="UP001235712"/>
    </source>
</evidence>
<protein>
    <submittedName>
        <fullName evidence="2">Uncharacterized protein</fullName>
    </submittedName>
</protein>
<sequence>MGRREMWHGQGRCKSKVFGGRSGRKAWDANDVGVLSKGRKDRG</sequence>
<evidence type="ECO:0000256" key="1">
    <source>
        <dbReference type="SAM" id="MobiDB-lite"/>
    </source>
</evidence>
<feature type="region of interest" description="Disordered" evidence="1">
    <location>
        <begin position="1"/>
        <end position="22"/>
    </location>
</feature>